<feature type="transmembrane region" description="Helical" evidence="8">
    <location>
        <begin position="483"/>
        <end position="501"/>
    </location>
</feature>
<keyword evidence="7 8" id="KW-0472">Membrane</keyword>
<dbReference type="GO" id="GO:0008360">
    <property type="term" value="P:regulation of cell shape"/>
    <property type="evidence" value="ECO:0007669"/>
    <property type="project" value="UniProtKB-UniRule"/>
</dbReference>
<comment type="pathway">
    <text evidence="8">Cell wall biogenesis; peptidoglycan biosynthesis.</text>
</comment>
<feature type="transmembrane region" description="Helical" evidence="8">
    <location>
        <begin position="129"/>
        <end position="150"/>
    </location>
</feature>
<feature type="transmembrane region" description="Helical" evidence="8">
    <location>
        <begin position="85"/>
        <end position="109"/>
    </location>
</feature>
<feature type="transmembrane region" description="Helical" evidence="8">
    <location>
        <begin position="162"/>
        <end position="182"/>
    </location>
</feature>
<feature type="transmembrane region" description="Helical" evidence="8">
    <location>
        <begin position="350"/>
        <end position="371"/>
    </location>
</feature>
<proteinExistence type="inferred from homology"/>
<evidence type="ECO:0000256" key="1">
    <source>
        <dbReference type="ARBA" id="ARBA00004651"/>
    </source>
</evidence>
<evidence type="ECO:0000256" key="8">
    <source>
        <dbReference type="HAMAP-Rule" id="MF_02078"/>
    </source>
</evidence>
<dbReference type="RefSeq" id="WP_078666289.1">
    <property type="nucleotide sequence ID" value="NZ_FUXM01000036.1"/>
</dbReference>
<feature type="transmembrane region" description="Helical" evidence="8">
    <location>
        <begin position="383"/>
        <end position="400"/>
    </location>
</feature>
<dbReference type="OrthoDB" id="9804143at2"/>
<evidence type="ECO:0000256" key="5">
    <source>
        <dbReference type="ARBA" id="ARBA00022984"/>
    </source>
</evidence>
<keyword evidence="3 8" id="KW-0812">Transmembrane</keyword>
<feature type="transmembrane region" description="Helical" evidence="8">
    <location>
        <begin position="311"/>
        <end position="330"/>
    </location>
</feature>
<dbReference type="AlphaFoldDB" id="A0A1T4RV04"/>
<feature type="transmembrane region" description="Helical" evidence="8">
    <location>
        <begin position="442"/>
        <end position="463"/>
    </location>
</feature>
<evidence type="ECO:0000256" key="2">
    <source>
        <dbReference type="ARBA" id="ARBA00022475"/>
    </source>
</evidence>
<evidence type="ECO:0000313" key="10">
    <source>
        <dbReference type="EMBL" id="SKA19737.1"/>
    </source>
</evidence>
<dbReference type="GO" id="GO:0034204">
    <property type="term" value="P:lipid translocation"/>
    <property type="evidence" value="ECO:0007669"/>
    <property type="project" value="TreeGrafter"/>
</dbReference>
<dbReference type="PANTHER" id="PTHR47019:SF1">
    <property type="entry name" value="LIPID II FLIPPASE MURJ"/>
    <property type="match status" value="1"/>
</dbReference>
<dbReference type="InterPro" id="IPR004268">
    <property type="entry name" value="MurJ"/>
</dbReference>
<dbReference type="GO" id="GO:0071555">
    <property type="term" value="P:cell wall organization"/>
    <property type="evidence" value="ECO:0007669"/>
    <property type="project" value="UniProtKB-UniRule"/>
</dbReference>
<keyword evidence="11" id="KW-1185">Reference proteome</keyword>
<dbReference type="InterPro" id="IPR051050">
    <property type="entry name" value="Lipid_II_flippase_MurJ/MviN"/>
</dbReference>
<evidence type="ECO:0000256" key="9">
    <source>
        <dbReference type="PIRNR" id="PIRNR002869"/>
    </source>
</evidence>
<keyword evidence="5 8" id="KW-0573">Peptidoglycan synthesis</keyword>
<name>A0A1T4RV04_9FIRM</name>
<dbReference type="GO" id="GO:0015648">
    <property type="term" value="F:lipid-linked peptidoglycan transporter activity"/>
    <property type="evidence" value="ECO:0007669"/>
    <property type="project" value="UniProtKB-UniRule"/>
</dbReference>
<keyword evidence="8 9" id="KW-0813">Transport</keyword>
<keyword evidence="8 9" id="KW-0961">Cell wall biogenesis/degradation</keyword>
<accession>A0A1T4RV04</accession>
<keyword evidence="2 8" id="KW-1003">Cell membrane</keyword>
<evidence type="ECO:0000313" key="11">
    <source>
        <dbReference type="Proteomes" id="UP000189933"/>
    </source>
</evidence>
<dbReference type="NCBIfam" id="TIGR01695">
    <property type="entry name" value="murJ_mviN"/>
    <property type="match status" value="1"/>
</dbReference>
<dbReference type="CDD" id="cd13123">
    <property type="entry name" value="MATE_MurJ_like"/>
    <property type="match status" value="1"/>
</dbReference>
<dbReference type="UniPathway" id="UPA00219"/>
<gene>
    <name evidence="8" type="primary">murJ</name>
    <name evidence="10" type="ORF">SAMN02745885_02285</name>
</gene>
<feature type="transmembrane region" description="Helical" evidence="8">
    <location>
        <begin position="188"/>
        <end position="209"/>
    </location>
</feature>
<evidence type="ECO:0000256" key="4">
    <source>
        <dbReference type="ARBA" id="ARBA00022960"/>
    </source>
</evidence>
<comment type="similarity">
    <text evidence="8 9">Belongs to the MurJ/MviN family.</text>
</comment>
<sequence length="523" mass="56506">MSSKSGGVARAAGILMVTMILSRILGLVRDQVLTARFGSSHLTDAYLAAFTIPDLLYNLLVGGALSAAFIPVFSSYLARGEEKEAFTVASTAINLVMLLLSLGTVLAMIFTPALMPLVAYKFPAETREITIYLTRIMLPSVLFTALNGLMMGILNSYKHFTAPAVGALWYNVAIILAGWFLAPWLGIAAFPVGVLLGVMANFLWQLPRVKKIGFRYRPVLELRHPGLQKMLWLMLPALLGLAANQINLIINQNLASGLDAGSITALRVANRLMAVPLGVFAFAIGAAVFPTLTSLAAVGKMSEFKNTLLDGLRSVFFITLPAAAGLMALAEPIVRLLFQQGKFSAADTRLTALALFWYCLGLFAQGAVLVVTRAFYALQDTTTPVSVAVVTILINYLLNVSMVERFAAPGLAFGYSVTGIINFLALLYLLRRKTGPLGLSQLVRSWGKGSTAALVMGIAVYFLDQGLVQVVPVSQKGGQLLEVLLTVTSGAALYWLLARLFKMQEAEQVRQLVVRRLNRQRAA</sequence>
<feature type="transmembrane region" description="Helical" evidence="8">
    <location>
        <begin position="277"/>
        <end position="299"/>
    </location>
</feature>
<comment type="function">
    <text evidence="8 9">Involved in peptidoglycan biosynthesis. Transports lipid-linked peptidoglycan precursors from the inner to the outer leaflet of the cytoplasmic membrane.</text>
</comment>
<feature type="transmembrane region" description="Helical" evidence="8">
    <location>
        <begin position="230"/>
        <end position="250"/>
    </location>
</feature>
<dbReference type="GO" id="GO:0009252">
    <property type="term" value="P:peptidoglycan biosynthetic process"/>
    <property type="evidence" value="ECO:0007669"/>
    <property type="project" value="UniProtKB-UniRule"/>
</dbReference>
<feature type="transmembrane region" description="Helical" evidence="8">
    <location>
        <begin position="7"/>
        <end position="25"/>
    </location>
</feature>
<evidence type="ECO:0000256" key="3">
    <source>
        <dbReference type="ARBA" id="ARBA00022692"/>
    </source>
</evidence>
<dbReference type="GO" id="GO:0005886">
    <property type="term" value="C:plasma membrane"/>
    <property type="evidence" value="ECO:0007669"/>
    <property type="project" value="UniProtKB-SubCell"/>
</dbReference>
<feature type="transmembrane region" description="Helical" evidence="8">
    <location>
        <begin position="45"/>
        <end position="73"/>
    </location>
</feature>
<dbReference type="PIRSF" id="PIRSF002869">
    <property type="entry name" value="MviN"/>
    <property type="match status" value="1"/>
</dbReference>
<feature type="transmembrane region" description="Helical" evidence="8">
    <location>
        <begin position="406"/>
        <end position="430"/>
    </location>
</feature>
<organism evidence="10 11">
    <name type="scientific">Carboxydocella sporoproducens DSM 16521</name>
    <dbReference type="NCBI Taxonomy" id="1121270"/>
    <lineage>
        <taxon>Bacteria</taxon>
        <taxon>Bacillati</taxon>
        <taxon>Bacillota</taxon>
        <taxon>Clostridia</taxon>
        <taxon>Eubacteriales</taxon>
        <taxon>Clostridiales Family XVI. Incertae Sedis</taxon>
        <taxon>Carboxydocella</taxon>
    </lineage>
</organism>
<keyword evidence="4 8" id="KW-0133">Cell shape</keyword>
<dbReference type="PANTHER" id="PTHR47019">
    <property type="entry name" value="LIPID II FLIPPASE MURJ"/>
    <property type="match status" value="1"/>
</dbReference>
<evidence type="ECO:0000256" key="7">
    <source>
        <dbReference type="ARBA" id="ARBA00023136"/>
    </source>
</evidence>
<protein>
    <recommendedName>
        <fullName evidence="8">Probable lipid II flippase MurJ</fullName>
    </recommendedName>
</protein>
<evidence type="ECO:0000256" key="6">
    <source>
        <dbReference type="ARBA" id="ARBA00022989"/>
    </source>
</evidence>
<dbReference type="EMBL" id="FUXM01000036">
    <property type="protein sequence ID" value="SKA19737.1"/>
    <property type="molecule type" value="Genomic_DNA"/>
</dbReference>
<dbReference type="Pfam" id="PF03023">
    <property type="entry name" value="MurJ"/>
    <property type="match status" value="1"/>
</dbReference>
<keyword evidence="6 8" id="KW-1133">Transmembrane helix</keyword>
<dbReference type="HAMAP" id="MF_02078">
    <property type="entry name" value="MurJ_MviN"/>
    <property type="match status" value="1"/>
</dbReference>
<dbReference type="PRINTS" id="PR01806">
    <property type="entry name" value="VIRFACTRMVIN"/>
</dbReference>
<comment type="subcellular location">
    <subcellularLocation>
        <location evidence="1 8">Cell membrane</location>
        <topology evidence="1 8">Multi-pass membrane protein</topology>
    </subcellularLocation>
</comment>
<reference evidence="11" key="1">
    <citation type="submission" date="2017-02" db="EMBL/GenBank/DDBJ databases">
        <authorList>
            <person name="Varghese N."/>
            <person name="Submissions S."/>
        </authorList>
    </citation>
    <scope>NUCLEOTIDE SEQUENCE [LARGE SCALE GENOMIC DNA]</scope>
    <source>
        <strain evidence="11">DSM 16521</strain>
    </source>
</reference>
<dbReference type="Proteomes" id="UP000189933">
    <property type="component" value="Unassembled WGS sequence"/>
</dbReference>